<protein>
    <submittedName>
        <fullName evidence="12">Uncharacterized protein</fullName>
    </submittedName>
</protein>
<dbReference type="InterPro" id="IPR002067">
    <property type="entry name" value="MCP"/>
</dbReference>
<dbReference type="PROSITE" id="PS50920">
    <property type="entry name" value="SOLCAR"/>
    <property type="match status" value="3"/>
</dbReference>
<dbReference type="Gene3D" id="1.50.40.10">
    <property type="entry name" value="Mitochondrial carrier domain"/>
    <property type="match status" value="1"/>
</dbReference>
<keyword evidence="5" id="KW-0677">Repeat</keyword>
<keyword evidence="4 10" id="KW-0812">Transmembrane</keyword>
<dbReference type="RefSeq" id="XP_024321134.1">
    <property type="nucleotide sequence ID" value="XM_024471396.1"/>
</dbReference>
<comment type="subcellular location">
    <subcellularLocation>
        <location evidence="1">Mitochondrion inner membrane</location>
        <topology evidence="1">Multi-pass membrane protein</topology>
    </subcellularLocation>
</comment>
<evidence type="ECO:0000256" key="9">
    <source>
        <dbReference type="ARBA" id="ARBA00023136"/>
    </source>
</evidence>
<dbReference type="VEuPathDB" id="FungiDB:GMDG_00989"/>
<dbReference type="SUPFAM" id="SSF103506">
    <property type="entry name" value="Mitochondrial carrier"/>
    <property type="match status" value="1"/>
</dbReference>
<dbReference type="PRINTS" id="PR00926">
    <property type="entry name" value="MITOCARRIER"/>
</dbReference>
<evidence type="ECO:0000256" key="4">
    <source>
        <dbReference type="ARBA" id="ARBA00022692"/>
    </source>
</evidence>
<comment type="similarity">
    <text evidence="2 11">Belongs to the mitochondrial carrier (TC 2.A.29) family.</text>
</comment>
<evidence type="ECO:0000256" key="11">
    <source>
        <dbReference type="RuleBase" id="RU000488"/>
    </source>
</evidence>
<proteinExistence type="inferred from homology"/>
<sequence>MNENHARLSPALVETCAGLSAGAISTLVVHPLDIIKTRLQIHRTHTSHTPTTSLTLARSLLTHPHPLTSLYRGLTPNLLGNSASWALFFYFKSLVETPLSRHRARLASALTPADYFLASLGAGLLTTLATNPIWVLKTRMLSTDRGAVGAYPSMWAGARAIAQTEGWRGFYRGMGASCLGVSHGAVQFGVYEPMKRAWLAYAARRGREGEEKGKIGYEATLAISGAAKMVAGCATYPYQVVRARLQTYNAEARFGKGIMGVVGRLWREEGVRGFYRGLGLNMVRVLPATWVTFLVYENVRYYLPRADL</sequence>
<evidence type="ECO:0000256" key="3">
    <source>
        <dbReference type="ARBA" id="ARBA00022448"/>
    </source>
</evidence>
<dbReference type="InterPro" id="IPR018108">
    <property type="entry name" value="MCP_transmembrane"/>
</dbReference>
<dbReference type="eggNOG" id="KOG0764">
    <property type="taxonomic scope" value="Eukaryota"/>
</dbReference>
<dbReference type="EMBL" id="KV441407">
    <property type="protein sequence ID" value="OAF55835.1"/>
    <property type="molecule type" value="Genomic_DNA"/>
</dbReference>
<evidence type="ECO:0000313" key="12">
    <source>
        <dbReference type="EMBL" id="OAF55835.1"/>
    </source>
</evidence>
<evidence type="ECO:0000256" key="7">
    <source>
        <dbReference type="ARBA" id="ARBA00022989"/>
    </source>
</evidence>
<organism evidence="12">
    <name type="scientific">Pseudogymnoascus destructans</name>
    <dbReference type="NCBI Taxonomy" id="655981"/>
    <lineage>
        <taxon>Eukaryota</taxon>
        <taxon>Fungi</taxon>
        <taxon>Dikarya</taxon>
        <taxon>Ascomycota</taxon>
        <taxon>Pezizomycotina</taxon>
        <taxon>Leotiomycetes</taxon>
        <taxon>Thelebolales</taxon>
        <taxon>Thelebolaceae</taxon>
        <taxon>Pseudogymnoascus</taxon>
    </lineage>
</organism>
<evidence type="ECO:0000256" key="6">
    <source>
        <dbReference type="ARBA" id="ARBA00022792"/>
    </source>
</evidence>
<dbReference type="GO" id="GO:0005743">
    <property type="term" value="C:mitochondrial inner membrane"/>
    <property type="evidence" value="ECO:0007669"/>
    <property type="project" value="UniProtKB-SubCell"/>
</dbReference>
<accession>A0A177A0N8</accession>
<dbReference type="InterPro" id="IPR023395">
    <property type="entry name" value="MCP_dom_sf"/>
</dbReference>
<evidence type="ECO:0000256" key="5">
    <source>
        <dbReference type="ARBA" id="ARBA00022737"/>
    </source>
</evidence>
<dbReference type="AlphaFoldDB" id="A0A177A0N8"/>
<feature type="repeat" description="Solcar" evidence="10">
    <location>
        <begin position="9"/>
        <end position="98"/>
    </location>
</feature>
<keyword evidence="9 10" id="KW-0472">Membrane</keyword>
<dbReference type="OrthoDB" id="428293at2759"/>
<evidence type="ECO:0000256" key="8">
    <source>
        <dbReference type="ARBA" id="ARBA00023128"/>
    </source>
</evidence>
<dbReference type="PANTHER" id="PTHR45683">
    <property type="entry name" value="MITOCHONDRIAL NICOTINAMIDE ADENINE DINUCLEOTIDE TRANSPORTER 1-RELATED-RELATED"/>
    <property type="match status" value="1"/>
</dbReference>
<keyword evidence="8" id="KW-0496">Mitochondrion</keyword>
<gene>
    <name evidence="12" type="ORF">VC83_07832</name>
</gene>
<keyword evidence="3 11" id="KW-0813">Transport</keyword>
<dbReference type="GO" id="GO:0015215">
    <property type="term" value="F:nucleotide transmembrane transporter activity"/>
    <property type="evidence" value="ECO:0007669"/>
    <property type="project" value="UniProtKB-ARBA"/>
</dbReference>
<keyword evidence="7" id="KW-1133">Transmembrane helix</keyword>
<keyword evidence="6" id="KW-0999">Mitochondrion inner membrane</keyword>
<dbReference type="InterPro" id="IPR044712">
    <property type="entry name" value="SLC25A32-like"/>
</dbReference>
<dbReference type="Pfam" id="PF00153">
    <property type="entry name" value="Mito_carr"/>
    <property type="match status" value="3"/>
</dbReference>
<reference evidence="12" key="1">
    <citation type="submission" date="2016-03" db="EMBL/GenBank/DDBJ databases">
        <title>Updated assembly of Pseudogymnoascus destructans, the fungus causing white-nose syndrome of bats.</title>
        <authorList>
            <person name="Palmer J.M."/>
            <person name="Drees K.P."/>
            <person name="Foster J.T."/>
            <person name="Lindner D.L."/>
        </authorList>
    </citation>
    <scope>NUCLEOTIDE SEQUENCE [LARGE SCALE GENOMIC DNA]</scope>
    <source>
        <strain evidence="12">20631-21</strain>
    </source>
</reference>
<dbReference type="GeneID" id="36290876"/>
<feature type="repeat" description="Solcar" evidence="10">
    <location>
        <begin position="219"/>
        <end position="302"/>
    </location>
</feature>
<evidence type="ECO:0000256" key="10">
    <source>
        <dbReference type="PROSITE-ProRule" id="PRU00282"/>
    </source>
</evidence>
<evidence type="ECO:0000256" key="1">
    <source>
        <dbReference type="ARBA" id="ARBA00004448"/>
    </source>
</evidence>
<dbReference type="Proteomes" id="UP000077154">
    <property type="component" value="Unassembled WGS sequence"/>
</dbReference>
<feature type="repeat" description="Solcar" evidence="10">
    <location>
        <begin position="110"/>
        <end position="197"/>
    </location>
</feature>
<evidence type="ECO:0000256" key="2">
    <source>
        <dbReference type="ARBA" id="ARBA00006375"/>
    </source>
</evidence>
<name>A0A177A0N8_9PEZI</name>